<organism evidence="9 10">
    <name type="scientific">Sphingomonas melonis</name>
    <dbReference type="NCBI Taxonomy" id="152682"/>
    <lineage>
        <taxon>Bacteria</taxon>
        <taxon>Pseudomonadati</taxon>
        <taxon>Pseudomonadota</taxon>
        <taxon>Alphaproteobacteria</taxon>
        <taxon>Sphingomonadales</taxon>
        <taxon>Sphingomonadaceae</taxon>
        <taxon>Sphingomonas</taxon>
    </lineage>
</organism>
<keyword evidence="4" id="KW-0808">Transferase</keyword>
<dbReference type="EC" id="2.7.7.6" evidence="2"/>
<protein>
    <recommendedName>
        <fullName evidence="2">DNA-directed RNA polymerase</fullName>
        <ecNumber evidence="2">2.7.7.6</ecNumber>
    </recommendedName>
</protein>
<gene>
    <name evidence="9" type="ORF">SR41_04685</name>
</gene>
<dbReference type="PANTHER" id="PTHR10102">
    <property type="entry name" value="DNA-DIRECTED RNA POLYMERASE, MITOCHONDRIAL"/>
    <property type="match status" value="1"/>
</dbReference>
<dbReference type="PROSITE" id="PS00489">
    <property type="entry name" value="RNA_POL_PHAGE_2"/>
    <property type="match status" value="1"/>
</dbReference>
<evidence type="ECO:0000313" key="9">
    <source>
        <dbReference type="EMBL" id="KIU29308.1"/>
    </source>
</evidence>
<evidence type="ECO:0000256" key="3">
    <source>
        <dbReference type="ARBA" id="ARBA00022478"/>
    </source>
</evidence>
<dbReference type="Gene3D" id="1.10.287.280">
    <property type="match status" value="1"/>
</dbReference>
<keyword evidence="3" id="KW-0240">DNA-directed RNA polymerase</keyword>
<dbReference type="Gene3D" id="1.10.1320.10">
    <property type="entry name" value="DNA-directed RNA polymerase, N-terminal domain"/>
    <property type="match status" value="1"/>
</dbReference>
<dbReference type="InterPro" id="IPR002092">
    <property type="entry name" value="DNA-dir_Rpol_phage-type"/>
</dbReference>
<sequence length="810" mass="88408">MTEITTALDLEHLLEEEAAAAGASKYLSAQKRKEETEGFGARDDVQKMLKGALPILSAGITNFVEASKGKKGRPHVALKSLTRLDPDVVALAALSVTFNRLGRKPDVSSIAGEIGRHLEIEIEGLRIVAAGEGHATKLKAKVGKGGRPAAARRKHVEVAQGLEVEEEWTRSEQVLVGGTVLNILLTDLAGIFERHVVTDFRGTTPSIKLTDAAAESLAVSSEELAWTMPILKPMVVQPRPWVRMDSGAYLDFNISKLVPLVRTYSREHKRAIIESIKSGAMTECLEGINAIQDTRFAIDERVLEVVEWARGDGKRPSRSFPDGNPPKKVEKLDADTWAAMDPAARSARARRSKAVSDAIQAAGADGGVFTADLNTAKLLTSVHAFYLPHNMDFRGRVYAVPHFNPQRSDHIKALFHFADAVPLGPDGGRWLMIHLANCGDFGKVSKKSMDDRVQWVRDNEADVIACAANPYATYGIWGEADSPFCFLQACFEYAAWKLTGYSEEFASTIAVALDGSCSGLQHYSAITRSAEEAYHVNLLPRETPGDIYNVVADAARPTLEAKANECEASARIVSVGFGRSDVKSNVMTYFYGSGKFGMRDQHMKQTMRPESDAVALGEKVEHKYALLTKRTNKETKEETWAMDGGFSCANILAQHVYAAVTSVAPKADEASCWFQSVAATLAHESLPVIWSTPVGLPVVQRYSEYLNKTVALWLVDRAVSVPTGHGKLDPEGNVLARVEVLTRASSVTRSSMTSVPQLRTRMSTRGSSGISAAWAVMSLSSASRALQNSAVDRAQMPPVRWPSRRFRMRP</sequence>
<evidence type="ECO:0000259" key="8">
    <source>
        <dbReference type="SMART" id="SM01311"/>
    </source>
</evidence>
<evidence type="ECO:0000256" key="4">
    <source>
        <dbReference type="ARBA" id="ARBA00022679"/>
    </source>
</evidence>
<evidence type="ECO:0000256" key="7">
    <source>
        <dbReference type="ARBA" id="ARBA00048552"/>
    </source>
</evidence>
<comment type="caution">
    <text evidence="9">The sequence shown here is derived from an EMBL/GenBank/DDBJ whole genome shotgun (WGS) entry which is preliminary data.</text>
</comment>
<dbReference type="SUPFAM" id="SSF56672">
    <property type="entry name" value="DNA/RNA polymerases"/>
    <property type="match status" value="1"/>
</dbReference>
<comment type="catalytic activity">
    <reaction evidence="7">
        <text>RNA(n) + a ribonucleoside 5'-triphosphate = RNA(n+1) + diphosphate</text>
        <dbReference type="Rhea" id="RHEA:21248"/>
        <dbReference type="Rhea" id="RHEA-COMP:14527"/>
        <dbReference type="Rhea" id="RHEA-COMP:17342"/>
        <dbReference type="ChEBI" id="CHEBI:33019"/>
        <dbReference type="ChEBI" id="CHEBI:61557"/>
        <dbReference type="ChEBI" id="CHEBI:140395"/>
        <dbReference type="EC" id="2.7.7.6"/>
    </reaction>
</comment>
<dbReference type="SMART" id="SM01311">
    <property type="entry name" value="RPOL_N"/>
    <property type="match status" value="1"/>
</dbReference>
<dbReference type="Proteomes" id="UP000033203">
    <property type="component" value="Unassembled WGS sequence"/>
</dbReference>
<dbReference type="EMBL" id="JXTP01000018">
    <property type="protein sequence ID" value="KIU29308.1"/>
    <property type="molecule type" value="Genomic_DNA"/>
</dbReference>
<name>A0A0D1K6Q3_9SPHN</name>
<evidence type="ECO:0000256" key="6">
    <source>
        <dbReference type="ARBA" id="ARBA00023163"/>
    </source>
</evidence>
<keyword evidence="5" id="KW-0548">Nucleotidyltransferase</keyword>
<dbReference type="Pfam" id="PF14700">
    <property type="entry name" value="RPOL_N"/>
    <property type="match status" value="1"/>
</dbReference>
<evidence type="ECO:0000256" key="5">
    <source>
        <dbReference type="ARBA" id="ARBA00022695"/>
    </source>
</evidence>
<reference evidence="9 10" key="1">
    <citation type="submission" date="2015-01" db="EMBL/GenBank/DDBJ databases">
        <title>Genome of Sphingomonas taxi strain 30a.</title>
        <authorList>
            <person name="Eevers N."/>
            <person name="Van Hamme J."/>
            <person name="Bottos E."/>
            <person name="Weyens N."/>
            <person name="Vangronsveld J."/>
        </authorList>
    </citation>
    <scope>NUCLEOTIDE SEQUENCE [LARGE SCALE GENOMIC DNA]</scope>
    <source>
        <strain evidence="9 10">30a</strain>
    </source>
</reference>
<dbReference type="GO" id="GO:0006351">
    <property type="term" value="P:DNA-templated transcription"/>
    <property type="evidence" value="ECO:0007669"/>
    <property type="project" value="InterPro"/>
</dbReference>
<dbReference type="InterPro" id="IPR029262">
    <property type="entry name" value="RPOL_N"/>
</dbReference>
<evidence type="ECO:0000256" key="1">
    <source>
        <dbReference type="ARBA" id="ARBA00009493"/>
    </source>
</evidence>
<evidence type="ECO:0000313" key="10">
    <source>
        <dbReference type="Proteomes" id="UP000033203"/>
    </source>
</evidence>
<dbReference type="PANTHER" id="PTHR10102:SF0">
    <property type="entry name" value="DNA-DIRECTED RNA POLYMERASE, MITOCHONDRIAL"/>
    <property type="match status" value="1"/>
</dbReference>
<proteinExistence type="inferred from homology"/>
<dbReference type="Pfam" id="PF00940">
    <property type="entry name" value="RNA_pol"/>
    <property type="match status" value="1"/>
</dbReference>
<dbReference type="InterPro" id="IPR043502">
    <property type="entry name" value="DNA/RNA_pol_sf"/>
</dbReference>
<keyword evidence="6" id="KW-0804">Transcription</keyword>
<dbReference type="AlphaFoldDB" id="A0A0D1K6Q3"/>
<dbReference type="InterPro" id="IPR037159">
    <property type="entry name" value="RNA_POL_N_sf"/>
</dbReference>
<accession>A0A0D1K6Q3</accession>
<dbReference type="Gene3D" id="1.10.150.20">
    <property type="entry name" value="5' to 3' exonuclease, C-terminal subdomain"/>
    <property type="match status" value="1"/>
</dbReference>
<dbReference type="PATRIC" id="fig|1549858.7.peg.109"/>
<dbReference type="GO" id="GO:0003677">
    <property type="term" value="F:DNA binding"/>
    <property type="evidence" value="ECO:0007669"/>
    <property type="project" value="InterPro"/>
</dbReference>
<dbReference type="InterPro" id="IPR046950">
    <property type="entry name" value="DNA-dir_Rpol_C_phage-type"/>
</dbReference>
<dbReference type="GO" id="GO:0000428">
    <property type="term" value="C:DNA-directed RNA polymerase complex"/>
    <property type="evidence" value="ECO:0007669"/>
    <property type="project" value="UniProtKB-KW"/>
</dbReference>
<comment type="similarity">
    <text evidence="1">Belongs to the phage and mitochondrial RNA polymerase family.</text>
</comment>
<evidence type="ECO:0000256" key="2">
    <source>
        <dbReference type="ARBA" id="ARBA00012418"/>
    </source>
</evidence>
<feature type="domain" description="DNA-directed RNA polymerase N-terminal" evidence="8">
    <location>
        <begin position="9"/>
        <end position="293"/>
    </location>
</feature>
<dbReference type="GO" id="GO:0003899">
    <property type="term" value="F:DNA-directed RNA polymerase activity"/>
    <property type="evidence" value="ECO:0007669"/>
    <property type="project" value="UniProtKB-EC"/>
</dbReference>